<dbReference type="Proteomes" id="UP000008316">
    <property type="component" value="Chromosome 1"/>
</dbReference>
<dbReference type="EMBL" id="CP002599">
    <property type="protein sequence ID" value="AEA61596.1"/>
    <property type="molecule type" value="Genomic_DNA"/>
</dbReference>
<evidence type="ECO:0000313" key="3">
    <source>
        <dbReference type="Proteomes" id="UP000008316"/>
    </source>
</evidence>
<evidence type="ECO:0000313" key="2">
    <source>
        <dbReference type="EMBL" id="AEA61596.1"/>
    </source>
</evidence>
<proteinExistence type="predicted"/>
<reference evidence="2 3" key="1">
    <citation type="journal article" date="2011" name="J. Bacteriol.">
        <title>Complete genome sequence of Burkholderia gladioli BSR3.</title>
        <authorList>
            <person name="Seo Y.S."/>
            <person name="Lim J."/>
            <person name="Choi B.S."/>
            <person name="Kim H."/>
            <person name="Goo E."/>
            <person name="Lee B."/>
            <person name="Lim J.S."/>
            <person name="Choi I.Y."/>
            <person name="Moon J.S."/>
            <person name="Kim J."/>
            <person name="Hwang I."/>
        </authorList>
    </citation>
    <scope>NUCLEOTIDE SEQUENCE [LARGE SCALE GENOMIC DNA]</scope>
    <source>
        <strain evidence="2 3">BSR3</strain>
    </source>
</reference>
<feature type="domain" description="Tlde1" evidence="1">
    <location>
        <begin position="26"/>
        <end position="147"/>
    </location>
</feature>
<dbReference type="eggNOG" id="ENOG50338CU">
    <property type="taxonomic scope" value="Bacteria"/>
</dbReference>
<dbReference type="InterPro" id="IPR021225">
    <property type="entry name" value="Tlde1_dom"/>
</dbReference>
<protein>
    <recommendedName>
        <fullName evidence="1">Tlde1 domain-containing protein</fullName>
    </recommendedName>
</protein>
<dbReference type="HOGENOM" id="CLU_117116_0_0_4"/>
<dbReference type="AlphaFoldDB" id="F2LEV9"/>
<dbReference type="KEGG" id="bgd:bgla_1g29850"/>
<keyword evidence="3" id="KW-1185">Reference proteome</keyword>
<accession>F2LEV9</accession>
<gene>
    <name evidence="2" type="ordered locus">bgla_1g29850</name>
</gene>
<sequence>MLSVFFTLNSRNFSTLFCPGLGGVIAFSGNGKYVDDPNATAIKNKGPIPKGRYYIVIRQHGGRFGSVRDAIKDAWSGSNRSTWFALYRHDRRIDDETTINGVSRNAFRLHPGGKWSTSNGCITVTSQAQFDRLRAYLLSQETKLVPGTNLPYYGTTDVR</sequence>
<name>F2LEV9_BURGS</name>
<evidence type="ECO:0000259" key="1">
    <source>
        <dbReference type="Pfam" id="PF10908"/>
    </source>
</evidence>
<dbReference type="Pfam" id="PF10908">
    <property type="entry name" value="Tlde1_dom"/>
    <property type="match status" value="1"/>
</dbReference>
<organism evidence="2 3">
    <name type="scientific">Burkholderia gladioli (strain BSR3)</name>
    <dbReference type="NCBI Taxonomy" id="999541"/>
    <lineage>
        <taxon>Bacteria</taxon>
        <taxon>Pseudomonadati</taxon>
        <taxon>Pseudomonadota</taxon>
        <taxon>Betaproteobacteria</taxon>
        <taxon>Burkholderiales</taxon>
        <taxon>Burkholderiaceae</taxon>
        <taxon>Burkholderia</taxon>
    </lineage>
</organism>
<dbReference type="STRING" id="999541.bgla_1g29850"/>